<sequence>MRAKWKPYRVATLSLVSALVAAGALAGAAGPASAGTTAVRLDYTCTTSLGPTVEVTAWAVGGLPDDGAGPNSVSRHQPAFIDVDVHLMELRPVLELADEVRLDGDSTATLGARITGPDGTRTVEAALTVAPAWVRKSQGASLRTGGAFPVQYLGQEGYYDLHVDGLELTLRPKRADGTSLGTVTASCSHDPAQNGLLGTVWSQGLVSDRPLRPTGLRVVSTTPTSVTLAWEANSWWFPTAGYDVYLDGGNFGRFPGKQATLTGLTPDRLQRAKVVTVDVTGSQSTKSQGLLFTTPPA</sequence>
<feature type="chain" id="PRO_5045173963" description="Fibronectin type-III domain-containing protein" evidence="3">
    <location>
        <begin position="35"/>
        <end position="297"/>
    </location>
</feature>
<evidence type="ECO:0000256" key="1">
    <source>
        <dbReference type="ARBA" id="ARBA00023295"/>
    </source>
</evidence>
<evidence type="ECO:0000256" key="2">
    <source>
        <dbReference type="ARBA" id="ARBA00023326"/>
    </source>
</evidence>
<dbReference type="SMART" id="SM00060">
    <property type="entry name" value="FN3"/>
    <property type="match status" value="1"/>
</dbReference>
<name>A0ABU0X821_9PSEU</name>
<dbReference type="InterPro" id="IPR013783">
    <property type="entry name" value="Ig-like_fold"/>
</dbReference>
<accession>A0ABU0X821</accession>
<keyword evidence="6" id="KW-1185">Reference proteome</keyword>
<dbReference type="InterPro" id="IPR046542">
    <property type="entry name" value="DUF6801"/>
</dbReference>
<dbReference type="InterPro" id="IPR036116">
    <property type="entry name" value="FN3_sf"/>
</dbReference>
<keyword evidence="1" id="KW-0378">Hydrolase</keyword>
<dbReference type="SUPFAM" id="SSF49265">
    <property type="entry name" value="Fibronectin type III"/>
    <property type="match status" value="1"/>
</dbReference>
<keyword evidence="2" id="KW-0119">Carbohydrate metabolism</keyword>
<keyword evidence="1" id="KW-0326">Glycosidase</keyword>
<feature type="signal peptide" evidence="3">
    <location>
        <begin position="1"/>
        <end position="34"/>
    </location>
</feature>
<organism evidence="5 6">
    <name type="scientific">Saccharothrix yanglingensis</name>
    <dbReference type="NCBI Taxonomy" id="659496"/>
    <lineage>
        <taxon>Bacteria</taxon>
        <taxon>Bacillati</taxon>
        <taxon>Actinomycetota</taxon>
        <taxon>Actinomycetes</taxon>
        <taxon>Pseudonocardiales</taxon>
        <taxon>Pseudonocardiaceae</taxon>
        <taxon>Saccharothrix</taxon>
    </lineage>
</organism>
<protein>
    <recommendedName>
        <fullName evidence="4">Fibronectin type-III domain-containing protein</fullName>
    </recommendedName>
</protein>
<evidence type="ECO:0000313" key="5">
    <source>
        <dbReference type="EMBL" id="MDQ2588283.1"/>
    </source>
</evidence>
<dbReference type="Proteomes" id="UP001225605">
    <property type="component" value="Unassembled WGS sequence"/>
</dbReference>
<dbReference type="EMBL" id="NSDM01000017">
    <property type="protein sequence ID" value="MDQ2588283.1"/>
    <property type="molecule type" value="Genomic_DNA"/>
</dbReference>
<dbReference type="CDD" id="cd00063">
    <property type="entry name" value="FN3"/>
    <property type="match status" value="1"/>
</dbReference>
<keyword evidence="2" id="KW-0624">Polysaccharide degradation</keyword>
<evidence type="ECO:0000313" key="6">
    <source>
        <dbReference type="Proteomes" id="UP001225605"/>
    </source>
</evidence>
<dbReference type="Gene3D" id="2.60.40.10">
    <property type="entry name" value="Immunoglobulins"/>
    <property type="match status" value="1"/>
</dbReference>
<dbReference type="RefSeq" id="WP_306749928.1">
    <property type="nucleotide sequence ID" value="NZ_NSDM01000017.1"/>
</dbReference>
<dbReference type="PROSITE" id="PS50853">
    <property type="entry name" value="FN3"/>
    <property type="match status" value="1"/>
</dbReference>
<keyword evidence="3" id="KW-0732">Signal</keyword>
<reference evidence="5 6" key="1">
    <citation type="submission" date="2017-06" db="EMBL/GenBank/DDBJ databases">
        <title>Cultured bacterium strain Saccharothrix yanglingensis Hhs.015.</title>
        <authorList>
            <person name="Xia Y."/>
        </authorList>
    </citation>
    <scope>NUCLEOTIDE SEQUENCE [LARGE SCALE GENOMIC DNA]</scope>
    <source>
        <strain evidence="5 6">Hhs.015</strain>
    </source>
</reference>
<proteinExistence type="predicted"/>
<dbReference type="InterPro" id="IPR003961">
    <property type="entry name" value="FN3_dom"/>
</dbReference>
<evidence type="ECO:0000256" key="3">
    <source>
        <dbReference type="SAM" id="SignalP"/>
    </source>
</evidence>
<evidence type="ECO:0000259" key="4">
    <source>
        <dbReference type="PROSITE" id="PS50853"/>
    </source>
</evidence>
<dbReference type="Pfam" id="PF20611">
    <property type="entry name" value="DUF6801"/>
    <property type="match status" value="1"/>
</dbReference>
<feature type="domain" description="Fibronectin type-III" evidence="4">
    <location>
        <begin position="212"/>
        <end position="297"/>
    </location>
</feature>
<comment type="caution">
    <text evidence="5">The sequence shown here is derived from an EMBL/GenBank/DDBJ whole genome shotgun (WGS) entry which is preliminary data.</text>
</comment>
<gene>
    <name evidence="5" type="ORF">CKY47_30830</name>
</gene>